<evidence type="ECO:0000313" key="16">
    <source>
        <dbReference type="Proteomes" id="UP000516437"/>
    </source>
</evidence>
<keyword evidence="16" id="KW-1185">Reference proteome</keyword>
<protein>
    <submittedName>
        <fullName evidence="15">Wall-associated receptor kinase-like 20</fullName>
    </submittedName>
</protein>
<keyword evidence="9" id="KW-1133">Transmembrane helix</keyword>
<dbReference type="FunFam" id="3.30.200.20:FF:000446">
    <property type="entry name" value="Wall-associated receptor kinase-like 20"/>
    <property type="match status" value="1"/>
</dbReference>
<evidence type="ECO:0000256" key="3">
    <source>
        <dbReference type="ARBA" id="ARBA00022679"/>
    </source>
</evidence>
<dbReference type="PROSITE" id="PS00107">
    <property type="entry name" value="PROTEIN_KINASE_ATP"/>
    <property type="match status" value="1"/>
</dbReference>
<keyword evidence="15" id="KW-0675">Receptor</keyword>
<evidence type="ECO:0000256" key="7">
    <source>
        <dbReference type="ARBA" id="ARBA00022777"/>
    </source>
</evidence>
<keyword evidence="10" id="KW-0472">Membrane</keyword>
<dbReference type="GO" id="GO:0005886">
    <property type="term" value="C:plasma membrane"/>
    <property type="evidence" value="ECO:0007669"/>
    <property type="project" value="UniProtKB-ARBA"/>
</dbReference>
<dbReference type="Gene3D" id="1.10.510.10">
    <property type="entry name" value="Transferase(Phosphotransferase) domain 1"/>
    <property type="match status" value="1"/>
</dbReference>
<keyword evidence="3" id="KW-0808">Transferase</keyword>
<dbReference type="CDD" id="cd14066">
    <property type="entry name" value="STKc_IRAK"/>
    <property type="match status" value="1"/>
</dbReference>
<dbReference type="OrthoDB" id="1918322at2759"/>
<keyword evidence="2" id="KW-0723">Serine/threonine-protein kinase</keyword>
<evidence type="ECO:0000256" key="5">
    <source>
        <dbReference type="ARBA" id="ARBA00022729"/>
    </source>
</evidence>
<keyword evidence="11" id="KW-0325">Glycoprotein</keyword>
<dbReference type="PROSITE" id="PS50011">
    <property type="entry name" value="PROTEIN_KINASE_DOM"/>
    <property type="match status" value="1"/>
</dbReference>
<dbReference type="PANTHER" id="PTHR46008:SF2">
    <property type="entry name" value="LEAF RUST 10 DISEASE-RESISTANCE LOCUS RECEPTOR-LIKE PROTEIN KINASE-LIKE 1.4"/>
    <property type="match status" value="1"/>
</dbReference>
<evidence type="ECO:0000313" key="15">
    <source>
        <dbReference type="EMBL" id="KAB1221215.1"/>
    </source>
</evidence>
<comment type="subcellular location">
    <subcellularLocation>
        <location evidence="1">Membrane</location>
        <topology evidence="1">Single-pass membrane protein</topology>
    </subcellularLocation>
</comment>
<dbReference type="GO" id="GO:0005524">
    <property type="term" value="F:ATP binding"/>
    <property type="evidence" value="ECO:0007669"/>
    <property type="project" value="UniProtKB-UniRule"/>
</dbReference>
<evidence type="ECO:0000256" key="11">
    <source>
        <dbReference type="ARBA" id="ARBA00023180"/>
    </source>
</evidence>
<name>A0A6A1W7S5_9ROSI</name>
<evidence type="ECO:0000256" key="1">
    <source>
        <dbReference type="ARBA" id="ARBA00004167"/>
    </source>
</evidence>
<feature type="signal peptide" evidence="13">
    <location>
        <begin position="1"/>
        <end position="15"/>
    </location>
</feature>
<dbReference type="GO" id="GO:0004674">
    <property type="term" value="F:protein serine/threonine kinase activity"/>
    <property type="evidence" value="ECO:0007669"/>
    <property type="project" value="UniProtKB-KW"/>
</dbReference>
<comment type="caution">
    <text evidence="15">The sequence shown here is derived from an EMBL/GenBank/DDBJ whole genome shotgun (WGS) entry which is preliminary data.</text>
</comment>
<dbReference type="AlphaFoldDB" id="A0A6A1W7S5"/>
<reference evidence="15 16" key="1">
    <citation type="journal article" date="2019" name="Plant Biotechnol. J.">
        <title>The red bayberry genome and genetic basis of sex determination.</title>
        <authorList>
            <person name="Jia H.M."/>
            <person name="Jia H.J."/>
            <person name="Cai Q.L."/>
            <person name="Wang Y."/>
            <person name="Zhao H.B."/>
            <person name="Yang W.F."/>
            <person name="Wang G.Y."/>
            <person name="Li Y.H."/>
            <person name="Zhan D.L."/>
            <person name="Shen Y.T."/>
            <person name="Niu Q.F."/>
            <person name="Chang L."/>
            <person name="Qiu J."/>
            <person name="Zhao L."/>
            <person name="Xie H.B."/>
            <person name="Fu W.Y."/>
            <person name="Jin J."/>
            <person name="Li X.W."/>
            <person name="Jiao Y."/>
            <person name="Zhou C.C."/>
            <person name="Tu T."/>
            <person name="Chai C.Y."/>
            <person name="Gao J.L."/>
            <person name="Fan L.J."/>
            <person name="van de Weg E."/>
            <person name="Wang J.Y."/>
            <person name="Gao Z.S."/>
        </authorList>
    </citation>
    <scope>NUCLEOTIDE SEQUENCE [LARGE SCALE GENOMIC DNA]</scope>
    <source>
        <tissue evidence="15">Leaves</tissue>
    </source>
</reference>
<proteinExistence type="predicted"/>
<dbReference type="FunFam" id="1.10.510.10:FF:000161">
    <property type="entry name" value="Wall-associated receptor kinase-like 20"/>
    <property type="match status" value="1"/>
</dbReference>
<dbReference type="EMBL" id="RXIC02000020">
    <property type="protein sequence ID" value="KAB1221215.1"/>
    <property type="molecule type" value="Genomic_DNA"/>
</dbReference>
<dbReference type="GO" id="GO:0030247">
    <property type="term" value="F:polysaccharide binding"/>
    <property type="evidence" value="ECO:0007669"/>
    <property type="project" value="InterPro"/>
</dbReference>
<evidence type="ECO:0000256" key="9">
    <source>
        <dbReference type="ARBA" id="ARBA00022989"/>
    </source>
</evidence>
<dbReference type="Proteomes" id="UP000516437">
    <property type="component" value="Chromosome 2"/>
</dbReference>
<keyword evidence="4" id="KW-0812">Transmembrane</keyword>
<dbReference type="PANTHER" id="PTHR46008">
    <property type="entry name" value="LEAF RUST 10 DISEASE-RESISTANCE LOCUS RECEPTOR-LIKE PROTEIN KINASE-LIKE 1.4"/>
    <property type="match status" value="1"/>
</dbReference>
<keyword evidence="5 13" id="KW-0732">Signal</keyword>
<evidence type="ECO:0000256" key="12">
    <source>
        <dbReference type="PROSITE-ProRule" id="PRU10141"/>
    </source>
</evidence>
<keyword evidence="6 12" id="KW-0547">Nucleotide-binding</keyword>
<feature type="domain" description="Protein kinase" evidence="14">
    <location>
        <begin position="332"/>
        <end position="608"/>
    </location>
</feature>
<dbReference type="InterPro" id="IPR017441">
    <property type="entry name" value="Protein_kinase_ATP_BS"/>
</dbReference>
<dbReference type="Pfam" id="PF00069">
    <property type="entry name" value="Pkinase"/>
    <property type="match status" value="1"/>
</dbReference>
<dbReference type="SUPFAM" id="SSF56112">
    <property type="entry name" value="Protein kinase-like (PK-like)"/>
    <property type="match status" value="1"/>
</dbReference>
<dbReference type="InterPro" id="IPR011009">
    <property type="entry name" value="Kinase-like_dom_sf"/>
</dbReference>
<keyword evidence="7 15" id="KW-0418">Kinase</keyword>
<accession>A0A6A1W7S5</accession>
<evidence type="ECO:0000256" key="13">
    <source>
        <dbReference type="SAM" id="SignalP"/>
    </source>
</evidence>
<dbReference type="InterPro" id="IPR000719">
    <property type="entry name" value="Prot_kinase_dom"/>
</dbReference>
<dbReference type="Gene3D" id="3.30.200.20">
    <property type="entry name" value="Phosphorylase Kinase, domain 1"/>
    <property type="match status" value="1"/>
</dbReference>
<gene>
    <name evidence="15" type="ORF">CJ030_MR2G020387</name>
</gene>
<dbReference type="PROSITE" id="PS00108">
    <property type="entry name" value="PROTEIN_KINASE_ST"/>
    <property type="match status" value="1"/>
</dbReference>
<evidence type="ECO:0000256" key="8">
    <source>
        <dbReference type="ARBA" id="ARBA00022840"/>
    </source>
</evidence>
<organism evidence="15 16">
    <name type="scientific">Morella rubra</name>
    <name type="common">Chinese bayberry</name>
    <dbReference type="NCBI Taxonomy" id="262757"/>
    <lineage>
        <taxon>Eukaryota</taxon>
        <taxon>Viridiplantae</taxon>
        <taxon>Streptophyta</taxon>
        <taxon>Embryophyta</taxon>
        <taxon>Tracheophyta</taxon>
        <taxon>Spermatophyta</taxon>
        <taxon>Magnoliopsida</taxon>
        <taxon>eudicotyledons</taxon>
        <taxon>Gunneridae</taxon>
        <taxon>Pentapetalae</taxon>
        <taxon>rosids</taxon>
        <taxon>fabids</taxon>
        <taxon>Fagales</taxon>
        <taxon>Myricaceae</taxon>
        <taxon>Morella</taxon>
    </lineage>
</organism>
<dbReference type="SMART" id="SM00220">
    <property type="entry name" value="S_TKc"/>
    <property type="match status" value="1"/>
</dbReference>
<evidence type="ECO:0000256" key="4">
    <source>
        <dbReference type="ARBA" id="ARBA00022692"/>
    </source>
</evidence>
<feature type="binding site" evidence="12">
    <location>
        <position position="360"/>
    </location>
    <ligand>
        <name>ATP</name>
        <dbReference type="ChEBI" id="CHEBI:30616"/>
    </ligand>
</feature>
<evidence type="ECO:0000256" key="6">
    <source>
        <dbReference type="ARBA" id="ARBA00022741"/>
    </source>
</evidence>
<dbReference type="InterPro" id="IPR025287">
    <property type="entry name" value="WAK_GUB"/>
</dbReference>
<sequence length="625" mass="69006">MQILLLFLSLQCCSQKTCPNCGSTEIPYPLSTNPNCGDPRYSLRCDQHSQRIFFDALNGSSYLVLSIMATSQRLVVQPSAWLPDRCVTQDMQVSEGLWLNQSLPFNVSSSNTIFLFNCSPRLLVSPLNCTLSSLCHRFLDSSGQVDRKRALQCASGDIDPCCTFVAGGMPSAYKIRLHSSGCKAFRSIVHLDPEKPADQWEPGLEIQWAPPPEPVCKTQLDCSGASKCSAPDTNGPLRCLCNKGYLWDHSIGSCLRKKITTKAGLSLKVSIGVISFLSLAVAMTAITVRRSCRLSHQAKVARAREEMLKSSNGGKSARMFQLKEMKKATNNFSKDRLLGSGGFGEVYKGQIQDGTIVAVKSARVGNIKSTEQVLNEVGILSQVNHKNLVRLLGCCVEGKQPLMIYEYISNGTLHDHLHGRFSTFLGWKTRLRIALQTAEALAYLHTAAYTPIYHRDVKSTNILLDDEFNSKVADFGLSRLAHPGLSHVSTCAQGTLGYLDPEYYRNYQLTDKSDVYSYGVVLLELLTSQKAIDFSRDQDDVNLATYVSQRVNNGAGMEVLDQRLLVKEPSTTVTSIKLFIELALSCLREKKGDRPGMKDVVQGLQCIIQIVDQEQVTDEVSVETA</sequence>
<dbReference type="Pfam" id="PF13947">
    <property type="entry name" value="GUB_WAK_bind"/>
    <property type="match status" value="1"/>
</dbReference>
<evidence type="ECO:0000256" key="2">
    <source>
        <dbReference type="ARBA" id="ARBA00022527"/>
    </source>
</evidence>
<feature type="chain" id="PRO_5025609264" evidence="13">
    <location>
        <begin position="16"/>
        <end position="625"/>
    </location>
</feature>
<keyword evidence="8 12" id="KW-0067">ATP-binding</keyword>
<evidence type="ECO:0000259" key="14">
    <source>
        <dbReference type="PROSITE" id="PS50011"/>
    </source>
</evidence>
<dbReference type="InterPro" id="IPR008271">
    <property type="entry name" value="Ser/Thr_kinase_AS"/>
</dbReference>
<evidence type="ECO:0000256" key="10">
    <source>
        <dbReference type="ARBA" id="ARBA00023136"/>
    </source>
</evidence>